<gene>
    <name evidence="1" type="ORF">GCM10011328_33480</name>
</gene>
<evidence type="ECO:0008006" key="3">
    <source>
        <dbReference type="Google" id="ProtNLM"/>
    </source>
</evidence>
<evidence type="ECO:0000313" key="2">
    <source>
        <dbReference type="Proteomes" id="UP000627464"/>
    </source>
</evidence>
<name>A0ABQ1H162_9GAMM</name>
<protein>
    <recommendedName>
        <fullName evidence="3">Fimbrial protein</fullName>
    </recommendedName>
</protein>
<keyword evidence="2" id="KW-1185">Reference proteome</keyword>
<proteinExistence type="predicted"/>
<reference evidence="2" key="1">
    <citation type="journal article" date="2019" name="Int. J. Syst. Evol. Microbiol.">
        <title>The Global Catalogue of Microorganisms (GCM) 10K type strain sequencing project: providing services to taxonomists for standard genome sequencing and annotation.</title>
        <authorList>
            <consortium name="The Broad Institute Genomics Platform"/>
            <consortium name="The Broad Institute Genome Sequencing Center for Infectious Disease"/>
            <person name="Wu L."/>
            <person name="Ma J."/>
        </authorList>
    </citation>
    <scope>NUCLEOTIDE SEQUENCE [LARGE SCALE GENOMIC DNA]</scope>
    <source>
        <strain evidence="2">CGMCC 1.12806</strain>
    </source>
</reference>
<evidence type="ECO:0000313" key="1">
    <source>
        <dbReference type="EMBL" id="GGA55276.1"/>
    </source>
</evidence>
<sequence length="154" mass="15861">MGSSVTLGLNCDAASNVALQVTDNRASSAITNADFPANSPSNMADSELFGLGKDSASNNIGALGFMLTDVKLDSASAYIMQSTDKSTWTTLESGILQNNGYISVAATSSATSPSSFTTASVTLTPGITLFEASRYPSGEETTLDGSVTFTVNYL</sequence>
<organism evidence="1 2">
    <name type="scientific">Hafnia psychrotolerans</name>
    <dbReference type="NCBI Taxonomy" id="1477018"/>
    <lineage>
        <taxon>Bacteria</taxon>
        <taxon>Pseudomonadati</taxon>
        <taxon>Pseudomonadota</taxon>
        <taxon>Gammaproteobacteria</taxon>
        <taxon>Enterobacterales</taxon>
        <taxon>Hafniaceae</taxon>
        <taxon>Hafnia</taxon>
    </lineage>
</organism>
<accession>A0ABQ1H162</accession>
<dbReference type="EMBL" id="BMFZ01000009">
    <property type="protein sequence ID" value="GGA55276.1"/>
    <property type="molecule type" value="Genomic_DNA"/>
</dbReference>
<dbReference type="Proteomes" id="UP000627464">
    <property type="component" value="Unassembled WGS sequence"/>
</dbReference>
<comment type="caution">
    <text evidence="1">The sequence shown here is derived from an EMBL/GenBank/DDBJ whole genome shotgun (WGS) entry which is preliminary data.</text>
</comment>